<comment type="caution">
    <text evidence="15">The sequence shown here is derived from an EMBL/GenBank/DDBJ whole genome shotgun (WGS) entry which is preliminary data.</text>
</comment>
<feature type="transmembrane region" description="Helical" evidence="13">
    <location>
        <begin position="89"/>
        <end position="118"/>
    </location>
</feature>
<evidence type="ECO:0000256" key="10">
    <source>
        <dbReference type="ARBA" id="ARBA00023004"/>
    </source>
</evidence>
<evidence type="ECO:0000259" key="14">
    <source>
        <dbReference type="Pfam" id="PF01292"/>
    </source>
</evidence>
<reference evidence="15 16" key="1">
    <citation type="submission" date="2018-02" db="EMBL/GenBank/DDBJ databases">
        <title>Solimicrobium silvestre gen. nov., sp. nov., isolated from alpine forest soil.</title>
        <authorList>
            <person name="Margesin R."/>
            <person name="Albuquerque L."/>
            <person name="Zhang D.-C."/>
            <person name="Froufe H.J.C."/>
            <person name="Severino R."/>
            <person name="Roxo I."/>
            <person name="Egas C."/>
            <person name="Da Costa M.S."/>
        </authorList>
    </citation>
    <scope>NUCLEOTIDE SEQUENCE [LARGE SCALE GENOMIC DNA]</scope>
    <source>
        <strain evidence="15 16">S20-91</strain>
    </source>
</reference>
<dbReference type="GO" id="GO:0046872">
    <property type="term" value="F:metal ion binding"/>
    <property type="evidence" value="ECO:0007669"/>
    <property type="project" value="UniProtKB-KW"/>
</dbReference>
<evidence type="ECO:0000256" key="13">
    <source>
        <dbReference type="SAM" id="Phobius"/>
    </source>
</evidence>
<dbReference type="PANTHER" id="PTHR30529:SF1">
    <property type="entry name" value="CYTOCHROME B561 HOMOLOG 2"/>
    <property type="match status" value="1"/>
</dbReference>
<evidence type="ECO:0000313" key="16">
    <source>
        <dbReference type="Proteomes" id="UP000237839"/>
    </source>
</evidence>
<organism evidence="15 16">
    <name type="scientific">Solimicrobium silvestre</name>
    <dbReference type="NCBI Taxonomy" id="2099400"/>
    <lineage>
        <taxon>Bacteria</taxon>
        <taxon>Pseudomonadati</taxon>
        <taxon>Pseudomonadota</taxon>
        <taxon>Betaproteobacteria</taxon>
        <taxon>Burkholderiales</taxon>
        <taxon>Oxalobacteraceae</taxon>
        <taxon>Solimicrobium</taxon>
    </lineage>
</organism>
<evidence type="ECO:0000256" key="1">
    <source>
        <dbReference type="ARBA" id="ARBA00001970"/>
    </source>
</evidence>
<keyword evidence="7" id="KW-0479">Metal-binding</keyword>
<dbReference type="GO" id="GO:0005886">
    <property type="term" value="C:plasma membrane"/>
    <property type="evidence" value="ECO:0007669"/>
    <property type="project" value="UniProtKB-SubCell"/>
</dbReference>
<evidence type="ECO:0000256" key="6">
    <source>
        <dbReference type="ARBA" id="ARBA00022692"/>
    </source>
</evidence>
<feature type="domain" description="Cytochrome b561 bacterial/Ni-hydrogenase" evidence="14">
    <location>
        <begin position="4"/>
        <end position="174"/>
    </location>
</feature>
<keyword evidence="6 13" id="KW-0812">Transmembrane</keyword>
<feature type="transmembrane region" description="Helical" evidence="13">
    <location>
        <begin position="45"/>
        <end position="63"/>
    </location>
</feature>
<comment type="cofactor">
    <cofactor evidence="1">
        <name>heme b</name>
        <dbReference type="ChEBI" id="CHEBI:60344"/>
    </cofactor>
</comment>
<dbReference type="RefSeq" id="WP_105531296.1">
    <property type="nucleotide sequence ID" value="NZ_PUGF01000006.1"/>
</dbReference>
<evidence type="ECO:0000256" key="9">
    <source>
        <dbReference type="ARBA" id="ARBA00022989"/>
    </source>
</evidence>
<evidence type="ECO:0000313" key="15">
    <source>
        <dbReference type="EMBL" id="PRC93633.1"/>
    </source>
</evidence>
<keyword evidence="11 13" id="KW-0472">Membrane</keyword>
<dbReference type="InterPro" id="IPR016174">
    <property type="entry name" value="Di-haem_cyt_TM"/>
</dbReference>
<dbReference type="InterPro" id="IPR011577">
    <property type="entry name" value="Cyt_b561_bac/Ni-Hgenase"/>
</dbReference>
<keyword evidence="8" id="KW-0249">Electron transport</keyword>
<dbReference type="GO" id="GO:0020037">
    <property type="term" value="F:heme binding"/>
    <property type="evidence" value="ECO:0007669"/>
    <property type="project" value="TreeGrafter"/>
</dbReference>
<evidence type="ECO:0000256" key="2">
    <source>
        <dbReference type="ARBA" id="ARBA00004651"/>
    </source>
</evidence>
<keyword evidence="10" id="KW-0408">Iron</keyword>
<dbReference type="GO" id="GO:0022904">
    <property type="term" value="P:respiratory electron transport chain"/>
    <property type="evidence" value="ECO:0007669"/>
    <property type="project" value="InterPro"/>
</dbReference>
<feature type="transmembrane region" description="Helical" evidence="13">
    <location>
        <begin position="138"/>
        <end position="158"/>
    </location>
</feature>
<dbReference type="Proteomes" id="UP000237839">
    <property type="component" value="Unassembled WGS sequence"/>
</dbReference>
<sequence length="174" mass="19922">MKKYTKTAMFFHWLTALLIIAAFWLGLTMVDIPGITPTKLRYFSWHKWLGITILGLSCLRLLWRLGNRPPEYPANMTSWQKKAASGLHILLYVLIFSIPISGYLYSLASGIPVIYLGIFPLPVIMDPNPELKPLLKQLHYVLNMTLLASFCLHVLAALKHQFFDRDGVLKRILP</sequence>
<proteinExistence type="inferred from homology"/>
<dbReference type="AlphaFoldDB" id="A0A2S9H106"/>
<protein>
    <submittedName>
        <fullName evidence="15">Cytochrome B561</fullName>
    </submittedName>
</protein>
<dbReference type="InterPro" id="IPR052168">
    <property type="entry name" value="Cytochrome_b561_oxidase"/>
</dbReference>
<evidence type="ECO:0000256" key="3">
    <source>
        <dbReference type="ARBA" id="ARBA00022448"/>
    </source>
</evidence>
<comment type="subcellular location">
    <subcellularLocation>
        <location evidence="2">Cell membrane</location>
        <topology evidence="2">Multi-pass membrane protein</topology>
    </subcellularLocation>
</comment>
<feature type="transmembrane region" description="Helical" evidence="13">
    <location>
        <begin position="7"/>
        <end position="25"/>
    </location>
</feature>
<evidence type="ECO:0000256" key="12">
    <source>
        <dbReference type="ARBA" id="ARBA00037975"/>
    </source>
</evidence>
<dbReference type="EMBL" id="PUGF01000006">
    <property type="protein sequence ID" value="PRC93633.1"/>
    <property type="molecule type" value="Genomic_DNA"/>
</dbReference>
<evidence type="ECO:0000256" key="8">
    <source>
        <dbReference type="ARBA" id="ARBA00022982"/>
    </source>
</evidence>
<accession>A0A2S9H106</accession>
<dbReference type="Pfam" id="PF01292">
    <property type="entry name" value="Ni_hydr_CYTB"/>
    <property type="match status" value="1"/>
</dbReference>
<evidence type="ECO:0000256" key="7">
    <source>
        <dbReference type="ARBA" id="ARBA00022723"/>
    </source>
</evidence>
<dbReference type="PANTHER" id="PTHR30529">
    <property type="entry name" value="CYTOCHROME B561"/>
    <property type="match status" value="1"/>
</dbReference>
<evidence type="ECO:0000256" key="11">
    <source>
        <dbReference type="ARBA" id="ARBA00023136"/>
    </source>
</evidence>
<keyword evidence="16" id="KW-1185">Reference proteome</keyword>
<dbReference type="Gene3D" id="1.20.950.20">
    <property type="entry name" value="Transmembrane di-heme cytochromes, Chain C"/>
    <property type="match status" value="1"/>
</dbReference>
<keyword evidence="9 13" id="KW-1133">Transmembrane helix</keyword>
<comment type="similarity">
    <text evidence="12">Belongs to the cytochrome b561 family.</text>
</comment>
<keyword evidence="3" id="KW-0813">Transport</keyword>
<gene>
    <name evidence="15" type="ORF">S2091_1634</name>
</gene>
<evidence type="ECO:0000256" key="4">
    <source>
        <dbReference type="ARBA" id="ARBA00022475"/>
    </source>
</evidence>
<keyword evidence="4" id="KW-1003">Cell membrane</keyword>
<evidence type="ECO:0000256" key="5">
    <source>
        <dbReference type="ARBA" id="ARBA00022617"/>
    </source>
</evidence>
<name>A0A2S9H106_9BURK</name>
<dbReference type="OrthoDB" id="8536275at2"/>
<keyword evidence="5" id="KW-0349">Heme</keyword>
<dbReference type="GO" id="GO:0009055">
    <property type="term" value="F:electron transfer activity"/>
    <property type="evidence" value="ECO:0007669"/>
    <property type="project" value="InterPro"/>
</dbReference>
<dbReference type="SUPFAM" id="SSF81342">
    <property type="entry name" value="Transmembrane di-heme cytochromes"/>
    <property type="match status" value="1"/>
</dbReference>